<feature type="domain" description="Histidine kinase" evidence="15">
    <location>
        <begin position="843"/>
        <end position="1066"/>
    </location>
</feature>
<dbReference type="InterPro" id="IPR013783">
    <property type="entry name" value="Ig-like_fold"/>
</dbReference>
<evidence type="ECO:0000256" key="11">
    <source>
        <dbReference type="ARBA" id="ARBA00023163"/>
    </source>
</evidence>
<dbReference type="SUPFAM" id="SSF46689">
    <property type="entry name" value="Homeodomain-like"/>
    <property type="match status" value="1"/>
</dbReference>
<dbReference type="Proteomes" id="UP000219559">
    <property type="component" value="Unassembled WGS sequence"/>
</dbReference>
<reference evidence="17 18" key="1">
    <citation type="submission" date="2017-04" db="EMBL/GenBank/DDBJ databases">
        <title>A new member of the family Flavobacteriaceae isolated from ascidians.</title>
        <authorList>
            <person name="Chen L."/>
        </authorList>
    </citation>
    <scope>NUCLEOTIDE SEQUENCE [LARGE SCALE GENOMIC DNA]</scope>
    <source>
        <strain evidence="17 18">HQA918</strain>
    </source>
</reference>
<keyword evidence="18" id="KW-1185">Reference proteome</keyword>
<dbReference type="InterPro" id="IPR036097">
    <property type="entry name" value="HisK_dim/P_sf"/>
</dbReference>
<dbReference type="Gene3D" id="2.130.10.10">
    <property type="entry name" value="YVTN repeat-like/Quinoprotein amine dehydrogenase"/>
    <property type="match status" value="3"/>
</dbReference>
<comment type="catalytic activity">
    <reaction evidence="1">
        <text>ATP + protein L-histidine = ADP + protein N-phospho-L-histidine.</text>
        <dbReference type="EC" id="2.7.13.3"/>
    </reaction>
</comment>
<dbReference type="SUPFAM" id="SSF47384">
    <property type="entry name" value="Homodimeric domain of signal transducing histidine kinase"/>
    <property type="match status" value="1"/>
</dbReference>
<dbReference type="EC" id="2.7.13.3" evidence="2"/>
<dbReference type="InterPro" id="IPR004358">
    <property type="entry name" value="Sig_transdc_His_kin-like_C"/>
</dbReference>
<keyword evidence="11" id="KW-0804">Transcription</keyword>
<dbReference type="InterPro" id="IPR003661">
    <property type="entry name" value="HisK_dim/P_dom"/>
</dbReference>
<accession>A0A2A4GCJ8</accession>
<evidence type="ECO:0000256" key="2">
    <source>
        <dbReference type="ARBA" id="ARBA00012438"/>
    </source>
</evidence>
<dbReference type="Pfam" id="PF12833">
    <property type="entry name" value="HTH_18"/>
    <property type="match status" value="1"/>
</dbReference>
<dbReference type="GO" id="GO:0043565">
    <property type="term" value="F:sequence-specific DNA binding"/>
    <property type="evidence" value="ECO:0007669"/>
    <property type="project" value="InterPro"/>
</dbReference>
<evidence type="ECO:0000313" key="18">
    <source>
        <dbReference type="Proteomes" id="UP000219559"/>
    </source>
</evidence>
<protein>
    <recommendedName>
        <fullName evidence="2">histidine kinase</fullName>
        <ecNumber evidence="2">2.7.13.3</ecNumber>
    </recommendedName>
</protein>
<evidence type="ECO:0000256" key="6">
    <source>
        <dbReference type="ARBA" id="ARBA00022777"/>
    </source>
</evidence>
<dbReference type="InterPro" id="IPR011110">
    <property type="entry name" value="Reg_prop"/>
</dbReference>
<dbReference type="SMART" id="SM00448">
    <property type="entry name" value="REC"/>
    <property type="match status" value="1"/>
</dbReference>
<dbReference type="InterPro" id="IPR011123">
    <property type="entry name" value="Y_Y_Y"/>
</dbReference>
<dbReference type="InterPro" id="IPR001789">
    <property type="entry name" value="Sig_transdc_resp-reg_receiver"/>
</dbReference>
<evidence type="ECO:0000256" key="5">
    <source>
        <dbReference type="ARBA" id="ARBA00022741"/>
    </source>
</evidence>
<dbReference type="SMART" id="SM00387">
    <property type="entry name" value="HATPase_c"/>
    <property type="match status" value="1"/>
</dbReference>
<dbReference type="CDD" id="cd00082">
    <property type="entry name" value="HisKA"/>
    <property type="match status" value="1"/>
</dbReference>
<dbReference type="InterPro" id="IPR015943">
    <property type="entry name" value="WD40/YVTN_repeat-like_dom_sf"/>
</dbReference>
<dbReference type="SUPFAM" id="SSF63829">
    <property type="entry name" value="Calcium-dependent phosphotriesterase"/>
    <property type="match status" value="3"/>
</dbReference>
<dbReference type="InterPro" id="IPR005467">
    <property type="entry name" value="His_kinase_dom"/>
</dbReference>
<dbReference type="Pfam" id="PF00072">
    <property type="entry name" value="Response_reg"/>
    <property type="match status" value="1"/>
</dbReference>
<dbReference type="SMART" id="SM00342">
    <property type="entry name" value="HTH_ARAC"/>
    <property type="match status" value="1"/>
</dbReference>
<dbReference type="CDD" id="cd17574">
    <property type="entry name" value="REC_OmpR"/>
    <property type="match status" value="1"/>
</dbReference>
<dbReference type="PROSITE" id="PS50109">
    <property type="entry name" value="HIS_KIN"/>
    <property type="match status" value="1"/>
</dbReference>
<gene>
    <name evidence="17" type="ORF">B7P33_05140</name>
</gene>
<keyword evidence="4" id="KW-0808">Transferase</keyword>
<keyword evidence="10" id="KW-0238">DNA-binding</keyword>
<dbReference type="GO" id="GO:0005524">
    <property type="term" value="F:ATP binding"/>
    <property type="evidence" value="ECO:0007669"/>
    <property type="project" value="UniProtKB-KW"/>
</dbReference>
<feature type="transmembrane region" description="Helical" evidence="13">
    <location>
        <begin position="792"/>
        <end position="814"/>
    </location>
</feature>
<keyword evidence="5" id="KW-0547">Nucleotide-binding</keyword>
<dbReference type="PRINTS" id="PR00344">
    <property type="entry name" value="BCTRLSENSOR"/>
</dbReference>
<dbReference type="Pfam" id="PF00512">
    <property type="entry name" value="HisKA"/>
    <property type="match status" value="1"/>
</dbReference>
<dbReference type="InterPro" id="IPR011006">
    <property type="entry name" value="CheY-like_superfamily"/>
</dbReference>
<dbReference type="PROSITE" id="PS50110">
    <property type="entry name" value="RESPONSE_REGULATORY"/>
    <property type="match status" value="1"/>
</dbReference>
<feature type="modified residue" description="4-aspartylphosphate" evidence="12">
    <location>
        <position position="1148"/>
    </location>
</feature>
<evidence type="ECO:0000256" key="8">
    <source>
        <dbReference type="ARBA" id="ARBA00023012"/>
    </source>
</evidence>
<evidence type="ECO:0000256" key="4">
    <source>
        <dbReference type="ARBA" id="ARBA00022679"/>
    </source>
</evidence>
<dbReference type="Pfam" id="PF02518">
    <property type="entry name" value="HATPase_c"/>
    <property type="match status" value="1"/>
</dbReference>
<dbReference type="GO" id="GO:0000155">
    <property type="term" value="F:phosphorelay sensor kinase activity"/>
    <property type="evidence" value="ECO:0007669"/>
    <property type="project" value="InterPro"/>
</dbReference>
<keyword evidence="7" id="KW-0067">ATP-binding</keyword>
<keyword evidence="13" id="KW-0472">Membrane</keyword>
<sequence length="1347" mass="153940">MMPNNTRIMSTTRIFLFVWLVFLCHISHAFQPQEGGLQNPRYKWLTLEDGLSEYTFRGVQAARNGFLWLSSADGLNRYDGSHIKVYKNIPGDSLSLADNFIEAVTEDNLGNIWLGGHTGKICYMDPKTELFHRVRYGGTAQIVRMSSDTKGNVWVATAGQGMFRFWFDENGSLNQKQYLPNIYITGFSRDGDILYVSTKSGEIYQLDYAVPNSETELLVQRDDAFLSVLKNGEDLIISSFAHLYRYNLKEKQLYFLWENMGRCLVYEETLKDHYFVGNRDGLYLYEKEGNTQVAAYPNSKNPHQGLSDQSKLDISIINQDHIVVGTVHLVTLIDFSEPYVKNYSKDRLGQRILPSNGHYGFFKDGGDLWFGLTDGLCLVRDGKVYDFSDFVDSSSKSVIRIYKDHNKAEIWFLTIEGKLKIDLKTFDPEQPEFDKIKDARPGPLMQERNFVRDMVHDHNGQVWGVTHGSGTFRREDLPDGSHNYYRFGYDAQNPHSIQSSIIQKVVPDAQGNLWFATDSGVSMLSHDQLRSTNPRFINYSPIEGQQDQLPHGIGYTIFFDSKERMWVGTQQGLALYLGEGKFKSWQAQDQFPNDLVYSIEEDAEGMLWIGTNGGIVRFDPNTETFVHYGLSDGLQGLAFEHQLSHKDPDGTLYFGGAFGVSYFHPEDLKKADTPVPLYFTNLRVKNEDLQPQKGYQKILGQSLFHTSELEIAHNQFPFRLDFSSIDHRFNKQVGYRYRLLPQTTEWTQLEDPEIPFVNLPAGDYTLEINGFSRGKMWEQEPLTMSMAILPPWWASRMAYITYLLLALLLGFWFYKFQLSRKLAVAESDRLKDMDHLKTSLYTNITHEFRTPLTVISGMVERIRDNFHEELPDQVDQSLEMIDRNGNQLLGLVNDMLDLAKLDAQSLEVEWVQADIIPYIKYLIEGFQSLAENKQIRLVTYLEDDSLMMDFDPKKMGSILTNLLSNAIKYTPNEGEVLVHVHKTMVGEQSLLEIKVRDSGIGIAPDRLSHIFDRFYQVHDARLKNTGGTGIGLALCKELCQILGGDISAKSQKNKGSEFRFRLPIHHNAETETLELLIPGTAKKKALLMPLLQQKQQELPLALIVEDNEDVAHYLQGCLFTQYQCLYAPDGEQGIEMALEHMPDIVISDVMMPKRDGFELCETLKNDPRTDHIPIVLLTAKATQNDRLTGLGHGADAYLIKPFSKVELFTRLEQLILLRKKMLDKMDHKGYASLLRVKSKDPKTEFIKSVVEQIHKNMDNSKFGSLHLSRAVLLSESQLYRKLKAITGKSTAIFIRSIRLQHAKTVLQHGDKNVSEVAYDCGFNNPSWFSKAFKEEFGYPPSELQQSV</sequence>
<dbReference type="SMART" id="SM00388">
    <property type="entry name" value="HisKA"/>
    <property type="match status" value="1"/>
</dbReference>
<evidence type="ECO:0000256" key="10">
    <source>
        <dbReference type="ARBA" id="ARBA00023125"/>
    </source>
</evidence>
<keyword evidence="8" id="KW-0902">Two-component regulatory system</keyword>
<name>A0A2A4GCJ8_9FLAO</name>
<dbReference type="Pfam" id="PF07494">
    <property type="entry name" value="Reg_prop"/>
    <property type="match status" value="1"/>
</dbReference>
<evidence type="ECO:0000256" key="12">
    <source>
        <dbReference type="PROSITE-ProRule" id="PRU00169"/>
    </source>
</evidence>
<evidence type="ECO:0000256" key="3">
    <source>
        <dbReference type="ARBA" id="ARBA00022553"/>
    </source>
</evidence>
<dbReference type="InterPro" id="IPR018060">
    <property type="entry name" value="HTH_AraC"/>
</dbReference>
<dbReference type="InterPro" id="IPR018062">
    <property type="entry name" value="HTH_AraC-typ_CS"/>
</dbReference>
<keyword evidence="9" id="KW-0805">Transcription regulation</keyword>
<proteinExistence type="predicted"/>
<dbReference type="InterPro" id="IPR003594">
    <property type="entry name" value="HATPase_dom"/>
</dbReference>
<dbReference type="PANTHER" id="PTHR43547">
    <property type="entry name" value="TWO-COMPONENT HISTIDINE KINASE"/>
    <property type="match status" value="1"/>
</dbReference>
<dbReference type="Gene3D" id="3.30.565.10">
    <property type="entry name" value="Histidine kinase-like ATPase, C-terminal domain"/>
    <property type="match status" value="1"/>
</dbReference>
<dbReference type="PANTHER" id="PTHR43547:SF2">
    <property type="entry name" value="HYBRID SIGNAL TRANSDUCTION HISTIDINE KINASE C"/>
    <property type="match status" value="1"/>
</dbReference>
<feature type="domain" description="HTH araC/xylS-type" evidence="14">
    <location>
        <begin position="1247"/>
        <end position="1346"/>
    </location>
</feature>
<dbReference type="PROSITE" id="PS01124">
    <property type="entry name" value="HTH_ARAC_FAMILY_2"/>
    <property type="match status" value="1"/>
</dbReference>
<evidence type="ECO:0000259" key="15">
    <source>
        <dbReference type="PROSITE" id="PS50109"/>
    </source>
</evidence>
<dbReference type="Gene3D" id="2.60.40.10">
    <property type="entry name" value="Immunoglobulins"/>
    <property type="match status" value="1"/>
</dbReference>
<evidence type="ECO:0000256" key="1">
    <source>
        <dbReference type="ARBA" id="ARBA00000085"/>
    </source>
</evidence>
<dbReference type="PROSITE" id="PS00041">
    <property type="entry name" value="HTH_ARAC_FAMILY_1"/>
    <property type="match status" value="1"/>
</dbReference>
<keyword evidence="3 12" id="KW-0597">Phosphoprotein</keyword>
<dbReference type="Gene3D" id="1.10.10.60">
    <property type="entry name" value="Homeodomain-like"/>
    <property type="match status" value="1"/>
</dbReference>
<dbReference type="FunFam" id="3.30.565.10:FF:000037">
    <property type="entry name" value="Hybrid sensor histidine kinase/response regulator"/>
    <property type="match status" value="1"/>
</dbReference>
<evidence type="ECO:0000313" key="17">
    <source>
        <dbReference type="EMBL" id="PCE66679.1"/>
    </source>
</evidence>
<organism evidence="17 18">
    <name type="scientific">Sediminicola luteus</name>
    <dbReference type="NCBI Taxonomy" id="319238"/>
    <lineage>
        <taxon>Bacteria</taxon>
        <taxon>Pseudomonadati</taxon>
        <taxon>Bacteroidota</taxon>
        <taxon>Flavobacteriia</taxon>
        <taxon>Flavobacteriales</taxon>
        <taxon>Flavobacteriaceae</taxon>
        <taxon>Sediminicola</taxon>
    </lineage>
</organism>
<dbReference type="SUPFAM" id="SSF55874">
    <property type="entry name" value="ATPase domain of HSP90 chaperone/DNA topoisomerase II/histidine kinase"/>
    <property type="match status" value="1"/>
</dbReference>
<dbReference type="Gene3D" id="3.40.50.2300">
    <property type="match status" value="1"/>
</dbReference>
<dbReference type="CDD" id="cd16922">
    <property type="entry name" value="HATPase_EvgS-ArcB-TorS-like"/>
    <property type="match status" value="1"/>
</dbReference>
<dbReference type="SUPFAM" id="SSF52172">
    <property type="entry name" value="CheY-like"/>
    <property type="match status" value="1"/>
</dbReference>
<keyword evidence="13" id="KW-1133">Transmembrane helix</keyword>
<keyword evidence="13" id="KW-0812">Transmembrane</keyword>
<dbReference type="InterPro" id="IPR036890">
    <property type="entry name" value="HATPase_C_sf"/>
</dbReference>
<evidence type="ECO:0000259" key="14">
    <source>
        <dbReference type="PROSITE" id="PS01124"/>
    </source>
</evidence>
<dbReference type="OrthoDB" id="358279at2"/>
<feature type="domain" description="Response regulatory" evidence="16">
    <location>
        <begin position="1100"/>
        <end position="1215"/>
    </location>
</feature>
<dbReference type="GO" id="GO:0003700">
    <property type="term" value="F:DNA-binding transcription factor activity"/>
    <property type="evidence" value="ECO:0007669"/>
    <property type="project" value="InterPro"/>
</dbReference>
<evidence type="ECO:0000256" key="9">
    <source>
        <dbReference type="ARBA" id="ARBA00023015"/>
    </source>
</evidence>
<evidence type="ECO:0000256" key="13">
    <source>
        <dbReference type="SAM" id="Phobius"/>
    </source>
</evidence>
<dbReference type="Pfam" id="PF07495">
    <property type="entry name" value="Y_Y_Y"/>
    <property type="match status" value="1"/>
</dbReference>
<keyword evidence="6" id="KW-0418">Kinase</keyword>
<dbReference type="Gene3D" id="1.10.287.130">
    <property type="match status" value="1"/>
</dbReference>
<dbReference type="InterPro" id="IPR009057">
    <property type="entry name" value="Homeodomain-like_sf"/>
</dbReference>
<dbReference type="EMBL" id="NBWU01000001">
    <property type="protein sequence ID" value="PCE66679.1"/>
    <property type="molecule type" value="Genomic_DNA"/>
</dbReference>
<evidence type="ECO:0000259" key="16">
    <source>
        <dbReference type="PROSITE" id="PS50110"/>
    </source>
</evidence>
<comment type="caution">
    <text evidence="17">The sequence shown here is derived from an EMBL/GenBank/DDBJ whole genome shotgun (WGS) entry which is preliminary data.</text>
</comment>
<evidence type="ECO:0000256" key="7">
    <source>
        <dbReference type="ARBA" id="ARBA00022840"/>
    </source>
</evidence>